<protein>
    <submittedName>
        <fullName evidence="1">Uncharacterized protein</fullName>
    </submittedName>
</protein>
<accession>A0A1X7V3X2</accession>
<sequence>MFCLRCLVFFSAVKRSKTVTGGHEFTLVTSVVSPNSSNSFMHEDEYTRPPTTL</sequence>
<dbReference type="InParanoid" id="A0A1X7V3X2"/>
<proteinExistence type="predicted"/>
<name>A0A1X7V3X2_AMPQE</name>
<dbReference type="EnsemblMetazoa" id="Aqu2.1.34965_001">
    <property type="protein sequence ID" value="Aqu2.1.34965_001"/>
    <property type="gene ID" value="Aqu2.1.34965"/>
</dbReference>
<organism evidence="1">
    <name type="scientific">Amphimedon queenslandica</name>
    <name type="common">Sponge</name>
    <dbReference type="NCBI Taxonomy" id="400682"/>
    <lineage>
        <taxon>Eukaryota</taxon>
        <taxon>Metazoa</taxon>
        <taxon>Porifera</taxon>
        <taxon>Demospongiae</taxon>
        <taxon>Heteroscleromorpha</taxon>
        <taxon>Haplosclerida</taxon>
        <taxon>Niphatidae</taxon>
        <taxon>Amphimedon</taxon>
    </lineage>
</organism>
<evidence type="ECO:0000313" key="1">
    <source>
        <dbReference type="EnsemblMetazoa" id="Aqu2.1.34965_001"/>
    </source>
</evidence>
<dbReference type="AlphaFoldDB" id="A0A1X7V3X2"/>
<reference evidence="1" key="1">
    <citation type="submission" date="2017-05" db="UniProtKB">
        <authorList>
            <consortium name="EnsemblMetazoa"/>
        </authorList>
    </citation>
    <scope>IDENTIFICATION</scope>
</reference>